<protein>
    <submittedName>
        <fullName evidence="7">Lichenan operon transcriptional antiterminator</fullName>
    </submittedName>
</protein>
<keyword evidence="1" id="KW-0677">Repeat</keyword>
<dbReference type="InterPro" id="IPR007737">
    <property type="entry name" value="Mga_HTH"/>
</dbReference>
<name>A0ABT9UWA8_9FIRM</name>
<keyword evidence="4" id="KW-0804">Transcription</keyword>
<sequence>MLNKRQEKIIMLMKENKGWIIGRELAKLVGVSDRTVRSDILNINKFYEDNLIESNLRQGYKINKDKLQSLNIELNEVIPQTPEERCIYIIQELLFERNEINLTFLQDKIFVSGYSIDNDIKKIRKMLESYDSLKIVRSKNYIKLTGNEEDKRKLYKDLLASETKGNFLNLNKISSLYKDFDLIQVKDILENTFKKYNYHVRELAFPMLMMHIGIAIERIIRHNFIKTDRSTEELRVSIEYKIAKEFFEKVAREIRIEIVEDEIVLLALRLLGKKSTNYANDIVKDQTDYAVSDLVEEIIVDIKELFDIDFSSDSELKIGLEMHIMSLLERQIKNIEVDNMYLQEIKRRYPLVFEMGVRVSKLLEEKIHIKIKENEIAFIALHLGAAYERANLNCKYRVVMIYPYNQTLSNLCLQKVVNRFGERIDIIESMSFFEESEIIELKPDLILTTLPLKHNLDILTIQISLFVNYEDESRIFQGLNDLDKIRCQDDFESLVLKLIKKEFFYTHVKATNPEDLITNMCDNLYENGYVNDEFKDSVLQREKISATSFAYGFAIPHSFNGITSNQSSLSIAILDEPLKWGEFDVRLVILFAISEDDRKILRVFFDWLSNVVSNSSRFASLLEVKSYKEFINQVLV</sequence>
<dbReference type="SUPFAM" id="SSF46785">
    <property type="entry name" value="Winged helix' DNA-binding domain"/>
    <property type="match status" value="1"/>
</dbReference>
<feature type="domain" description="PTS EIIA type-2" evidence="5">
    <location>
        <begin position="497"/>
        <end position="636"/>
    </location>
</feature>
<evidence type="ECO:0000256" key="1">
    <source>
        <dbReference type="ARBA" id="ARBA00022737"/>
    </source>
</evidence>
<evidence type="ECO:0000256" key="4">
    <source>
        <dbReference type="ARBA" id="ARBA00023163"/>
    </source>
</evidence>
<dbReference type="Pfam" id="PF00359">
    <property type="entry name" value="PTS_EIIA_2"/>
    <property type="match status" value="1"/>
</dbReference>
<dbReference type="Pfam" id="PF05043">
    <property type="entry name" value="Mga"/>
    <property type="match status" value="1"/>
</dbReference>
<dbReference type="InterPro" id="IPR036634">
    <property type="entry name" value="PRD_sf"/>
</dbReference>
<evidence type="ECO:0000256" key="2">
    <source>
        <dbReference type="ARBA" id="ARBA00023015"/>
    </source>
</evidence>
<gene>
    <name evidence="7" type="ORF">J2S18_002546</name>
</gene>
<dbReference type="InterPro" id="IPR036388">
    <property type="entry name" value="WH-like_DNA-bd_sf"/>
</dbReference>
<dbReference type="InterPro" id="IPR050661">
    <property type="entry name" value="BglG_antiterminators"/>
</dbReference>
<dbReference type="InterPro" id="IPR013196">
    <property type="entry name" value="HTH_11"/>
</dbReference>
<evidence type="ECO:0000259" key="5">
    <source>
        <dbReference type="PROSITE" id="PS51094"/>
    </source>
</evidence>
<dbReference type="PROSITE" id="PS51094">
    <property type="entry name" value="PTS_EIIA_TYPE_2"/>
    <property type="match status" value="1"/>
</dbReference>
<dbReference type="InterPro" id="IPR002178">
    <property type="entry name" value="PTS_EIIA_type-2_dom"/>
</dbReference>
<dbReference type="InterPro" id="IPR036390">
    <property type="entry name" value="WH_DNA-bd_sf"/>
</dbReference>
<keyword evidence="2" id="KW-0805">Transcription regulation</keyword>
<dbReference type="Gene3D" id="3.40.930.10">
    <property type="entry name" value="Mannitol-specific EII, Chain A"/>
    <property type="match status" value="1"/>
</dbReference>
<dbReference type="PANTHER" id="PTHR30185">
    <property type="entry name" value="CRYPTIC BETA-GLUCOSIDE BGL OPERON ANTITERMINATOR"/>
    <property type="match status" value="1"/>
</dbReference>
<feature type="domain" description="PRD" evidence="6">
    <location>
        <begin position="176"/>
        <end position="280"/>
    </location>
</feature>
<dbReference type="RefSeq" id="WP_307487326.1">
    <property type="nucleotide sequence ID" value="NZ_JAUSUF010000011.1"/>
</dbReference>
<keyword evidence="8" id="KW-1185">Reference proteome</keyword>
<dbReference type="Pfam" id="PF08279">
    <property type="entry name" value="HTH_11"/>
    <property type="match status" value="1"/>
</dbReference>
<evidence type="ECO:0000256" key="3">
    <source>
        <dbReference type="ARBA" id="ARBA00023159"/>
    </source>
</evidence>
<evidence type="ECO:0000259" key="6">
    <source>
        <dbReference type="PROSITE" id="PS51372"/>
    </source>
</evidence>
<dbReference type="SUPFAM" id="SSF63520">
    <property type="entry name" value="PTS-regulatory domain, PRD"/>
    <property type="match status" value="2"/>
</dbReference>
<accession>A0ABT9UWA8</accession>
<dbReference type="Gene3D" id="1.10.1790.10">
    <property type="entry name" value="PRD domain"/>
    <property type="match status" value="2"/>
</dbReference>
<comment type="caution">
    <text evidence="7">The sequence shown here is derived from an EMBL/GenBank/DDBJ whole genome shotgun (WGS) entry which is preliminary data.</text>
</comment>
<dbReference type="Pfam" id="PF00874">
    <property type="entry name" value="PRD"/>
    <property type="match status" value="2"/>
</dbReference>
<dbReference type="Gene3D" id="1.10.10.10">
    <property type="entry name" value="Winged helix-like DNA-binding domain superfamily/Winged helix DNA-binding domain"/>
    <property type="match status" value="2"/>
</dbReference>
<dbReference type="Proteomes" id="UP001228504">
    <property type="component" value="Unassembled WGS sequence"/>
</dbReference>
<reference evidence="7 8" key="1">
    <citation type="submission" date="2023-07" db="EMBL/GenBank/DDBJ databases">
        <title>Genomic Encyclopedia of Type Strains, Phase IV (KMG-IV): sequencing the most valuable type-strain genomes for metagenomic binning, comparative biology and taxonomic classification.</title>
        <authorList>
            <person name="Goeker M."/>
        </authorList>
    </citation>
    <scope>NUCLEOTIDE SEQUENCE [LARGE SCALE GENOMIC DNA]</scope>
    <source>
        <strain evidence="7 8">DSM 20694</strain>
    </source>
</reference>
<evidence type="ECO:0000313" key="7">
    <source>
        <dbReference type="EMBL" id="MDQ0150597.1"/>
    </source>
</evidence>
<dbReference type="PANTHER" id="PTHR30185:SF13">
    <property type="entry name" value="LICABCH OPERON REGULATOR-RELATED"/>
    <property type="match status" value="1"/>
</dbReference>
<keyword evidence="3" id="KW-0010">Activator</keyword>
<feature type="domain" description="PRD" evidence="6">
    <location>
        <begin position="286"/>
        <end position="393"/>
    </location>
</feature>
<dbReference type="InterPro" id="IPR016152">
    <property type="entry name" value="PTrfase/Anion_transptr"/>
</dbReference>
<dbReference type="PROSITE" id="PS51372">
    <property type="entry name" value="PRD_2"/>
    <property type="match status" value="2"/>
</dbReference>
<dbReference type="EMBL" id="JAUSUF010000011">
    <property type="protein sequence ID" value="MDQ0150597.1"/>
    <property type="molecule type" value="Genomic_DNA"/>
</dbReference>
<organism evidence="7 8">
    <name type="scientific">Eubacterium multiforme</name>
    <dbReference type="NCBI Taxonomy" id="83339"/>
    <lineage>
        <taxon>Bacteria</taxon>
        <taxon>Bacillati</taxon>
        <taxon>Bacillota</taxon>
        <taxon>Clostridia</taxon>
        <taxon>Eubacteriales</taxon>
        <taxon>Eubacteriaceae</taxon>
        <taxon>Eubacterium</taxon>
    </lineage>
</organism>
<dbReference type="InterPro" id="IPR011608">
    <property type="entry name" value="PRD"/>
</dbReference>
<proteinExistence type="predicted"/>
<dbReference type="SUPFAM" id="SSF55804">
    <property type="entry name" value="Phoshotransferase/anion transport protein"/>
    <property type="match status" value="1"/>
</dbReference>
<evidence type="ECO:0000313" key="8">
    <source>
        <dbReference type="Proteomes" id="UP001228504"/>
    </source>
</evidence>